<feature type="region of interest" description="Disordered" evidence="1">
    <location>
        <begin position="16"/>
        <end position="37"/>
    </location>
</feature>
<dbReference type="Proteomes" id="UP000441102">
    <property type="component" value="Unassembled WGS sequence"/>
</dbReference>
<organism evidence="2 3">
    <name type="scientific">Brucella anthropi</name>
    <name type="common">Ochrobactrum anthropi</name>
    <dbReference type="NCBI Taxonomy" id="529"/>
    <lineage>
        <taxon>Bacteria</taxon>
        <taxon>Pseudomonadati</taxon>
        <taxon>Pseudomonadota</taxon>
        <taxon>Alphaproteobacteria</taxon>
        <taxon>Hyphomicrobiales</taxon>
        <taxon>Brucellaceae</taxon>
        <taxon>Brucella/Ochrobactrum group</taxon>
        <taxon>Brucella</taxon>
    </lineage>
</organism>
<feature type="compositionally biased region" description="Acidic residues" evidence="1">
    <location>
        <begin position="110"/>
        <end position="119"/>
    </location>
</feature>
<proteinExistence type="predicted"/>
<evidence type="ECO:0000313" key="2">
    <source>
        <dbReference type="EMBL" id="KAB2791346.1"/>
    </source>
</evidence>
<comment type="caution">
    <text evidence="2">The sequence shown here is derived from an EMBL/GenBank/DDBJ whole genome shotgun (WGS) entry which is preliminary data.</text>
</comment>
<reference evidence="2 3" key="1">
    <citation type="submission" date="2019-09" db="EMBL/GenBank/DDBJ databases">
        <title>Taxonomic organization of the family Brucellaceae based on a phylogenomic approach.</title>
        <authorList>
            <person name="Leclercq S."/>
            <person name="Cloeckaert A."/>
            <person name="Zygmunt M.S."/>
        </authorList>
    </citation>
    <scope>NUCLEOTIDE SEQUENCE [LARGE SCALE GENOMIC DNA]</scope>
    <source>
        <strain evidence="2 3">CCUG 34461</strain>
    </source>
</reference>
<evidence type="ECO:0000256" key="1">
    <source>
        <dbReference type="SAM" id="MobiDB-lite"/>
    </source>
</evidence>
<protein>
    <submittedName>
        <fullName evidence="2">Uncharacterized protein</fullName>
    </submittedName>
</protein>
<dbReference type="AlphaFoldDB" id="A0A6I0DGQ8"/>
<feature type="region of interest" description="Disordered" evidence="1">
    <location>
        <begin position="251"/>
        <end position="302"/>
    </location>
</feature>
<feature type="compositionally biased region" description="Low complexity" evidence="1">
    <location>
        <begin position="284"/>
        <end position="294"/>
    </location>
</feature>
<sequence length="302" mass="33001">MIPITKERARAIHRKLQEADQGLAQAKSEDPRDSAKARPRFTIEEHMHSSRGIPIFICAIDDRVDRPEFDALRNQARRQGGWYSRPWKGIPGGFAFKNRAAAERFAEPAGPDDDEETDTAPEPVPSIATKLRGLADEMECEIEASLAERATNTPKQQFHAALAWIRGHRLLRSQAALRALADAHIAKTVPTELADIARKSQVYDRLGTLFDRSSAGYFDVGIDTGAPQCDDAVARALWRLIGTEDSVDPLTELKQDGISTSADRASEGPAGRARMGRPTVSADTPSSTGTGSTSVWPLTAEF</sequence>
<feature type="region of interest" description="Disordered" evidence="1">
    <location>
        <begin position="105"/>
        <end position="125"/>
    </location>
</feature>
<accession>A0A6I0DGQ8</accession>
<name>A0A6I0DGQ8_BRUAN</name>
<feature type="compositionally biased region" description="Basic and acidic residues" evidence="1">
    <location>
        <begin position="27"/>
        <end position="37"/>
    </location>
</feature>
<dbReference type="EMBL" id="WBWX01000014">
    <property type="protein sequence ID" value="KAB2791346.1"/>
    <property type="molecule type" value="Genomic_DNA"/>
</dbReference>
<dbReference type="RefSeq" id="WP_151577039.1">
    <property type="nucleotide sequence ID" value="NZ_WBWX01000014.1"/>
</dbReference>
<gene>
    <name evidence="2" type="ORF">F9L06_23275</name>
</gene>
<evidence type="ECO:0000313" key="3">
    <source>
        <dbReference type="Proteomes" id="UP000441102"/>
    </source>
</evidence>